<organism evidence="1 2">
    <name type="scientific">Naganishia adeliensis</name>
    <dbReference type="NCBI Taxonomy" id="92952"/>
    <lineage>
        <taxon>Eukaryota</taxon>
        <taxon>Fungi</taxon>
        <taxon>Dikarya</taxon>
        <taxon>Basidiomycota</taxon>
        <taxon>Agaricomycotina</taxon>
        <taxon>Tremellomycetes</taxon>
        <taxon>Filobasidiales</taxon>
        <taxon>Filobasidiaceae</taxon>
        <taxon>Naganishia</taxon>
    </lineage>
</organism>
<accession>A0ACC2WFW6</accession>
<gene>
    <name evidence="1" type="ORF">QFC20_003162</name>
</gene>
<sequence>MSGKAFSWNDLPRIMQKWKTMSGNKSFLVKGIQSVDDAKKAVLLGVDGVVFHMFPVFQAATTQADKLMELSAPLTFCPTIFQMATARARLMRAPQTAVGDKTTILFDSGIRGGADVFKALALGAKAVLIGRLWIYGMGIAGEEGVRHVMKSLLADFDILQVPFRHRGCQAHRS</sequence>
<proteinExistence type="predicted"/>
<evidence type="ECO:0000313" key="1">
    <source>
        <dbReference type="EMBL" id="KAJ9109962.1"/>
    </source>
</evidence>
<protein>
    <submittedName>
        <fullName evidence="1">Uncharacterized protein</fullName>
    </submittedName>
</protein>
<name>A0ACC2WFW6_9TREE</name>
<keyword evidence="2" id="KW-1185">Reference proteome</keyword>
<comment type="caution">
    <text evidence="1">The sequence shown here is derived from an EMBL/GenBank/DDBJ whole genome shotgun (WGS) entry which is preliminary data.</text>
</comment>
<evidence type="ECO:0000313" key="2">
    <source>
        <dbReference type="Proteomes" id="UP001230649"/>
    </source>
</evidence>
<dbReference type="Proteomes" id="UP001230649">
    <property type="component" value="Unassembled WGS sequence"/>
</dbReference>
<dbReference type="EMBL" id="JASBWS010000027">
    <property type="protein sequence ID" value="KAJ9109962.1"/>
    <property type="molecule type" value="Genomic_DNA"/>
</dbReference>
<reference evidence="1" key="1">
    <citation type="submission" date="2023-04" db="EMBL/GenBank/DDBJ databases">
        <title>Draft Genome sequencing of Naganishia species isolated from polar environments using Oxford Nanopore Technology.</title>
        <authorList>
            <person name="Leo P."/>
            <person name="Venkateswaran K."/>
        </authorList>
    </citation>
    <scope>NUCLEOTIDE SEQUENCE</scope>
    <source>
        <strain evidence="1">MNA-CCFEE 5262</strain>
    </source>
</reference>